<evidence type="ECO:0000313" key="1">
    <source>
        <dbReference type="EMBL" id="KAI8427004.1"/>
    </source>
</evidence>
<organism evidence="1 2">
    <name type="scientific">Choristoneura fumiferana</name>
    <name type="common">Spruce budworm moth</name>
    <name type="synonym">Archips fumiferana</name>
    <dbReference type="NCBI Taxonomy" id="7141"/>
    <lineage>
        <taxon>Eukaryota</taxon>
        <taxon>Metazoa</taxon>
        <taxon>Ecdysozoa</taxon>
        <taxon>Arthropoda</taxon>
        <taxon>Hexapoda</taxon>
        <taxon>Insecta</taxon>
        <taxon>Pterygota</taxon>
        <taxon>Neoptera</taxon>
        <taxon>Endopterygota</taxon>
        <taxon>Lepidoptera</taxon>
        <taxon>Glossata</taxon>
        <taxon>Ditrysia</taxon>
        <taxon>Tortricoidea</taxon>
        <taxon>Tortricidae</taxon>
        <taxon>Tortricinae</taxon>
        <taxon>Choristoneura</taxon>
    </lineage>
</organism>
<name>A0ACC0JSE2_CHOFU</name>
<reference evidence="1 2" key="1">
    <citation type="journal article" date="2022" name="Genome Biol. Evol.">
        <title>The Spruce Budworm Genome: Reconstructing the Evolutionary History of Antifreeze Proteins.</title>
        <authorList>
            <person name="Beliveau C."/>
            <person name="Gagne P."/>
            <person name="Picq S."/>
            <person name="Vernygora O."/>
            <person name="Keeling C.I."/>
            <person name="Pinkney K."/>
            <person name="Doucet D."/>
            <person name="Wen F."/>
            <person name="Johnston J.S."/>
            <person name="Maaroufi H."/>
            <person name="Boyle B."/>
            <person name="Laroche J."/>
            <person name="Dewar K."/>
            <person name="Juretic N."/>
            <person name="Blackburn G."/>
            <person name="Nisole A."/>
            <person name="Brunet B."/>
            <person name="Brandao M."/>
            <person name="Lumley L."/>
            <person name="Duan J."/>
            <person name="Quan G."/>
            <person name="Lucarotti C.J."/>
            <person name="Roe A.D."/>
            <person name="Sperling F.A.H."/>
            <person name="Levesque R.C."/>
            <person name="Cusson M."/>
        </authorList>
    </citation>
    <scope>NUCLEOTIDE SEQUENCE [LARGE SCALE GENOMIC DNA]</scope>
    <source>
        <strain evidence="1">Glfc:IPQL:Cfum</strain>
    </source>
</reference>
<accession>A0ACC0JSE2</accession>
<comment type="caution">
    <text evidence="1">The sequence shown here is derived from an EMBL/GenBank/DDBJ whole genome shotgun (WGS) entry which is preliminary data.</text>
</comment>
<protein>
    <submittedName>
        <fullName evidence="1">Uncharacterized protein</fullName>
    </submittedName>
</protein>
<keyword evidence="2" id="KW-1185">Reference proteome</keyword>
<proteinExistence type="predicted"/>
<dbReference type="Proteomes" id="UP001064048">
    <property type="component" value="Chromosome 26"/>
</dbReference>
<gene>
    <name evidence="1" type="ORF">MSG28_014650</name>
</gene>
<sequence length="230" mass="25351">MECSVTRCWRSPGSPAAALSCFWSERRGSAGGRSTTADSLEANKSTSGTPQILNTASEAGGRFLDRRSAMPLYLPGRYAAEIVTFNCDVSSRSFVVNSSRARERVPPSFLILDFLGCLESPRLVRPACLCPGLQGYSRLDTQEVLYPSFVETLQSNLTLLQKSGGLKTGQMVVQLVVALLGCSRLSKIDDESLRLMLERWLLLERYPSSGYNIYNELICAQLSPYLCMLL</sequence>
<evidence type="ECO:0000313" key="2">
    <source>
        <dbReference type="Proteomes" id="UP001064048"/>
    </source>
</evidence>
<dbReference type="EMBL" id="CM046126">
    <property type="protein sequence ID" value="KAI8427004.1"/>
    <property type="molecule type" value="Genomic_DNA"/>
</dbReference>